<organism evidence="2 3">
    <name type="scientific">Micrococcus endophyticus</name>
    <dbReference type="NCBI Taxonomy" id="455343"/>
    <lineage>
        <taxon>Bacteria</taxon>
        <taxon>Bacillati</taxon>
        <taxon>Actinomycetota</taxon>
        <taxon>Actinomycetes</taxon>
        <taxon>Micrococcales</taxon>
        <taxon>Micrococcaceae</taxon>
        <taxon>Micrococcus</taxon>
    </lineage>
</organism>
<comment type="caution">
    <text evidence="2">The sequence shown here is derived from an EMBL/GenBank/DDBJ whole genome shotgun (WGS) entry which is preliminary data.</text>
</comment>
<dbReference type="Proteomes" id="UP000567246">
    <property type="component" value="Unassembled WGS sequence"/>
</dbReference>
<proteinExistence type="predicted"/>
<dbReference type="EMBL" id="JACHMW010000001">
    <property type="protein sequence ID" value="MBB5848544.1"/>
    <property type="molecule type" value="Genomic_DNA"/>
</dbReference>
<evidence type="ECO:0000256" key="1">
    <source>
        <dbReference type="SAM" id="SignalP"/>
    </source>
</evidence>
<sequence>MKIRHKLAAATAALGLAVAAAAPAQASTISRTYDARTNTYYSYSDSVNMVCYQKSSNRTAQARLSVQIKTNGRWYTRISALYSDTRLHCFTLRSQNGFYEGRSVRLIVSDNRGSSTTRYFYR</sequence>
<gene>
    <name evidence="2" type="ORF">HDA33_001108</name>
</gene>
<accession>A0A7W9JJ42</accession>
<evidence type="ECO:0000313" key="2">
    <source>
        <dbReference type="EMBL" id="MBB5848544.1"/>
    </source>
</evidence>
<evidence type="ECO:0000313" key="3">
    <source>
        <dbReference type="Proteomes" id="UP000567246"/>
    </source>
</evidence>
<protein>
    <submittedName>
        <fullName evidence="2">Uncharacterized protein</fullName>
    </submittedName>
</protein>
<dbReference type="AlphaFoldDB" id="A0A7W9JJ42"/>
<reference evidence="2 3" key="1">
    <citation type="submission" date="2020-08" db="EMBL/GenBank/DDBJ databases">
        <title>Sequencing the genomes of 1000 actinobacteria strains.</title>
        <authorList>
            <person name="Klenk H.-P."/>
        </authorList>
    </citation>
    <scope>NUCLEOTIDE SEQUENCE [LARGE SCALE GENOMIC DNA]</scope>
    <source>
        <strain evidence="2 3">DSM 17945</strain>
    </source>
</reference>
<feature type="chain" id="PRO_5030518068" evidence="1">
    <location>
        <begin position="27"/>
        <end position="122"/>
    </location>
</feature>
<feature type="signal peptide" evidence="1">
    <location>
        <begin position="1"/>
        <end position="26"/>
    </location>
</feature>
<keyword evidence="3" id="KW-1185">Reference proteome</keyword>
<keyword evidence="1" id="KW-0732">Signal</keyword>
<name>A0A7W9JJ42_9MICC</name>
<dbReference type="RefSeq" id="WP_184171720.1">
    <property type="nucleotide sequence ID" value="NZ_BAABAG010000001.1"/>
</dbReference>